<name>R7TVU6_CAPTE</name>
<evidence type="ECO:0000313" key="8">
    <source>
        <dbReference type="Proteomes" id="UP000014760"/>
    </source>
</evidence>
<reference evidence="6 8" key="2">
    <citation type="journal article" date="2013" name="Nature">
        <title>Insights into bilaterian evolution from three spiralian genomes.</title>
        <authorList>
            <person name="Simakov O."/>
            <person name="Marletaz F."/>
            <person name="Cho S.J."/>
            <person name="Edsinger-Gonzales E."/>
            <person name="Havlak P."/>
            <person name="Hellsten U."/>
            <person name="Kuo D.H."/>
            <person name="Larsson T."/>
            <person name="Lv J."/>
            <person name="Arendt D."/>
            <person name="Savage R."/>
            <person name="Osoegawa K."/>
            <person name="de Jong P."/>
            <person name="Grimwood J."/>
            <person name="Chapman J.A."/>
            <person name="Shapiro H."/>
            <person name="Aerts A."/>
            <person name="Otillar R.P."/>
            <person name="Terry A.Y."/>
            <person name="Boore J.L."/>
            <person name="Grigoriev I.V."/>
            <person name="Lindberg D.R."/>
            <person name="Seaver E.C."/>
            <person name="Weisblat D.A."/>
            <person name="Putnam N.H."/>
            <person name="Rokhsar D.S."/>
        </authorList>
    </citation>
    <scope>NUCLEOTIDE SEQUENCE</scope>
    <source>
        <strain evidence="6 8">I ESC-2004</strain>
    </source>
</reference>
<reference evidence="8" key="1">
    <citation type="submission" date="2012-12" db="EMBL/GenBank/DDBJ databases">
        <authorList>
            <person name="Hellsten U."/>
            <person name="Grimwood J."/>
            <person name="Chapman J.A."/>
            <person name="Shapiro H."/>
            <person name="Aerts A."/>
            <person name="Otillar R.P."/>
            <person name="Terry A.Y."/>
            <person name="Boore J.L."/>
            <person name="Simakov O."/>
            <person name="Marletaz F."/>
            <person name="Cho S.-J."/>
            <person name="Edsinger-Gonzales E."/>
            <person name="Havlak P."/>
            <person name="Kuo D.-H."/>
            <person name="Larsson T."/>
            <person name="Lv J."/>
            <person name="Arendt D."/>
            <person name="Savage R."/>
            <person name="Osoegawa K."/>
            <person name="de Jong P."/>
            <person name="Lindberg D.R."/>
            <person name="Seaver E.C."/>
            <person name="Weisblat D.A."/>
            <person name="Putnam N.H."/>
            <person name="Grigoriev I.V."/>
            <person name="Rokhsar D.S."/>
        </authorList>
    </citation>
    <scope>NUCLEOTIDE SEQUENCE</scope>
    <source>
        <strain evidence="8">I ESC-2004</strain>
    </source>
</reference>
<dbReference type="FunFam" id="3.10.129.10:FF:000012">
    <property type="entry name" value="Acyl-coenzyme A thioesterase 9, mitochondrial"/>
    <property type="match status" value="1"/>
</dbReference>
<evidence type="ECO:0000256" key="1">
    <source>
        <dbReference type="ARBA" id="ARBA00010458"/>
    </source>
</evidence>
<evidence type="ECO:0000313" key="6">
    <source>
        <dbReference type="EMBL" id="ELT98028.1"/>
    </source>
</evidence>
<evidence type="ECO:0000256" key="3">
    <source>
        <dbReference type="ARBA" id="ARBA00022801"/>
    </source>
</evidence>
<dbReference type="EMBL" id="KB308311">
    <property type="protein sequence ID" value="ELT98028.1"/>
    <property type="molecule type" value="Genomic_DNA"/>
</dbReference>
<reference evidence="7" key="3">
    <citation type="submission" date="2015-06" db="UniProtKB">
        <authorList>
            <consortium name="EnsemblMetazoa"/>
        </authorList>
    </citation>
    <scope>IDENTIFICATION</scope>
</reference>
<keyword evidence="8" id="KW-1185">Reference proteome</keyword>
<comment type="similarity">
    <text evidence="1">Belongs to the acyl coenzyme A hydrolase family.</text>
</comment>
<dbReference type="InterPro" id="IPR006683">
    <property type="entry name" value="Thioestr_dom"/>
</dbReference>
<dbReference type="EnsemblMetazoa" id="CapteT123067">
    <property type="protein sequence ID" value="CapteP123067"/>
    <property type="gene ID" value="CapteG123067"/>
</dbReference>
<keyword evidence="3" id="KW-0378">Hydrolase</keyword>
<dbReference type="GO" id="GO:0005739">
    <property type="term" value="C:mitochondrion"/>
    <property type="evidence" value="ECO:0007669"/>
    <property type="project" value="TreeGrafter"/>
</dbReference>
<dbReference type="Gene3D" id="3.10.129.10">
    <property type="entry name" value="Hotdog Thioesterase"/>
    <property type="match status" value="2"/>
</dbReference>
<feature type="domain" description="HotDog ACOT-type" evidence="5">
    <location>
        <begin position="224"/>
        <end position="336"/>
    </location>
</feature>
<dbReference type="InterPro" id="IPR029069">
    <property type="entry name" value="HotDog_dom_sf"/>
</dbReference>
<dbReference type="OMA" id="QFNYTFL"/>
<dbReference type="PROSITE" id="PS51770">
    <property type="entry name" value="HOTDOG_ACOT"/>
    <property type="match status" value="2"/>
</dbReference>
<dbReference type="PANTHER" id="PTHR12655">
    <property type="entry name" value="ACYL-COA THIOESTERASE"/>
    <property type="match status" value="1"/>
</dbReference>
<protein>
    <recommendedName>
        <fullName evidence="5">HotDog ACOT-type domain-containing protein</fullName>
    </recommendedName>
</protein>
<dbReference type="OrthoDB" id="331699at2759"/>
<accession>R7TVU6</accession>
<dbReference type="EMBL" id="AMQN01010655">
    <property type="status" value="NOT_ANNOTATED_CDS"/>
    <property type="molecule type" value="Genomic_DNA"/>
</dbReference>
<gene>
    <name evidence="6" type="ORF">CAPTEDRAFT_123067</name>
</gene>
<dbReference type="InterPro" id="IPR033120">
    <property type="entry name" value="HOTDOG_ACOT"/>
</dbReference>
<feature type="domain" description="HotDog ACOT-type" evidence="5">
    <location>
        <begin position="22"/>
        <end position="144"/>
    </location>
</feature>
<dbReference type="HOGENOM" id="CLU_032862_2_1_1"/>
<dbReference type="AlphaFoldDB" id="R7TVU6"/>
<dbReference type="Pfam" id="PF03061">
    <property type="entry name" value="4HBT"/>
    <property type="match status" value="1"/>
</dbReference>
<organism evidence="6">
    <name type="scientific">Capitella teleta</name>
    <name type="common">Polychaete worm</name>
    <dbReference type="NCBI Taxonomy" id="283909"/>
    <lineage>
        <taxon>Eukaryota</taxon>
        <taxon>Metazoa</taxon>
        <taxon>Spiralia</taxon>
        <taxon>Lophotrochozoa</taxon>
        <taxon>Annelida</taxon>
        <taxon>Polychaeta</taxon>
        <taxon>Sedentaria</taxon>
        <taxon>Scolecida</taxon>
        <taxon>Capitellidae</taxon>
        <taxon>Capitella</taxon>
    </lineage>
</organism>
<keyword evidence="2" id="KW-0677">Repeat</keyword>
<evidence type="ECO:0000259" key="5">
    <source>
        <dbReference type="PROSITE" id="PS51770"/>
    </source>
</evidence>
<dbReference type="CDD" id="cd03442">
    <property type="entry name" value="BFIT_BACH"/>
    <property type="match status" value="2"/>
</dbReference>
<dbReference type="Proteomes" id="UP000014760">
    <property type="component" value="Unassembled WGS sequence"/>
</dbReference>
<dbReference type="PANTHER" id="PTHR12655:SF0">
    <property type="entry name" value="ACYL-COENZYME A THIOESTERASE 9, MITOCHONDRIAL"/>
    <property type="match status" value="1"/>
</dbReference>
<keyword evidence="4" id="KW-0809">Transit peptide</keyword>
<evidence type="ECO:0000256" key="2">
    <source>
        <dbReference type="ARBA" id="ARBA00022737"/>
    </source>
</evidence>
<proteinExistence type="inferred from homology"/>
<sequence>MELAQSQAELPSKSMIDSYEAAVIPLKSDKELRGKYVNSFNLVRYGRIMEDLDTMAVWISFSHNRTNGAEREYRSPLSFVTAMVDSIDIMPEALIPSQDITICGHVTWVGSTSVEVSMHVEQVQNGAIIPAVAAKFVMVARDPQKNRKAFVCPLEMHTDEEKSLFDAAACRKAIRQTEAEESLLRIPPSHDERLLIHDLFLQTLDESSATFKHPIKPAGSVWMEDTLLKNITICFPEERNLYGKIFGGYLMRQAFEIAWANACVYCKGRPSIVAVDDIIFKKPVEIGSLLYLSSQIVYTNGDHMLVKVHAEVVNAKSGQHETTNIFHYTFRSKMTIPPVIPKSYAEYMMYLDGKRHFGVKPDEKQ</sequence>
<dbReference type="STRING" id="283909.R7TVU6"/>
<dbReference type="GO" id="GO:0047617">
    <property type="term" value="F:fatty acyl-CoA hydrolase activity"/>
    <property type="evidence" value="ECO:0007669"/>
    <property type="project" value="TreeGrafter"/>
</dbReference>
<evidence type="ECO:0000313" key="7">
    <source>
        <dbReference type="EnsemblMetazoa" id="CapteP123067"/>
    </source>
</evidence>
<dbReference type="SUPFAM" id="SSF54637">
    <property type="entry name" value="Thioesterase/thiol ester dehydrase-isomerase"/>
    <property type="match status" value="2"/>
</dbReference>
<evidence type="ECO:0000256" key="4">
    <source>
        <dbReference type="ARBA" id="ARBA00022946"/>
    </source>
</evidence>
<dbReference type="GO" id="GO:0006637">
    <property type="term" value="P:acyl-CoA metabolic process"/>
    <property type="evidence" value="ECO:0007669"/>
    <property type="project" value="TreeGrafter"/>
</dbReference>
<dbReference type="FunCoup" id="R7TVU6">
    <property type="interactions" value="586"/>
</dbReference>